<dbReference type="KEGG" id="cbae:COR50_11745"/>
<evidence type="ECO:0000313" key="2">
    <source>
        <dbReference type="Proteomes" id="UP000220133"/>
    </source>
</evidence>
<evidence type="ECO:0000313" key="1">
    <source>
        <dbReference type="EMBL" id="ATL47783.1"/>
    </source>
</evidence>
<reference evidence="1 2" key="1">
    <citation type="submission" date="2017-10" db="EMBL/GenBank/DDBJ databases">
        <title>Paenichitinophaga pekingensis gen. nov., sp. nov., isolated from activated sludge.</title>
        <authorList>
            <person name="Jin D."/>
            <person name="Kong X."/>
            <person name="Deng Y."/>
            <person name="Bai Z."/>
        </authorList>
    </citation>
    <scope>NUCLEOTIDE SEQUENCE [LARGE SCALE GENOMIC DNA]</scope>
    <source>
        <strain evidence="1 2">13</strain>
    </source>
</reference>
<proteinExistence type="predicted"/>
<dbReference type="AlphaFoldDB" id="A0A291QV87"/>
<organism evidence="1 2">
    <name type="scientific">Chitinophaga caeni</name>
    <dbReference type="NCBI Taxonomy" id="2029983"/>
    <lineage>
        <taxon>Bacteria</taxon>
        <taxon>Pseudomonadati</taxon>
        <taxon>Bacteroidota</taxon>
        <taxon>Chitinophagia</taxon>
        <taxon>Chitinophagales</taxon>
        <taxon>Chitinophagaceae</taxon>
        <taxon>Chitinophaga</taxon>
    </lineage>
</organism>
<sequence>MASLWLSGCKKDEDQLQGPVITISDEYLNVEGYNVGEEISIPVHIEAVAGVKRLAYYIIYNNANGTESGTPTYIDNTDYPTSLDEDVVFTVEANFRELVIITFDKYHKNTEVHISPENVRSAPILEFKDGIDSRESVFENKKLTVEGSITSEYDLESVTFQTIVDGTASPETSIAFSNPKNIDFAATVVIPKNMTAIVIKAKNSFGGMAVDTFKIGTVVDDDVSIAMEGGATAVPVVYAGVENTLNGNVYSGSDVTSLTYALKINGVYGPENNITIGDVKDEFAFSLKFNGDKGTEAIRITGMNAGNKTRATEFPVEKVYNKLVRFTNIQLTTEIGPGKNNWFAAYQAPHVFDINTAAAQQLMLDIALVKYSSTSFRIMPAAVFAAGTAYADAMAPYMVGFTNATYTLVTANRPAITPAAFDNLEWDGQMMEFLDAKVRAPVAQGGENYNFYKTNRRTNSDLKAGSGFIIGWGQWDPISNQAFGIVMVREYSVSNGVATATLEIKVPEVDNRTKYNPVSLFDYNP</sequence>
<dbReference type="Proteomes" id="UP000220133">
    <property type="component" value="Chromosome"/>
</dbReference>
<accession>A0A291QV87</accession>
<keyword evidence="2" id="KW-1185">Reference proteome</keyword>
<protein>
    <submittedName>
        <fullName evidence="1">Uncharacterized protein</fullName>
    </submittedName>
</protein>
<name>A0A291QV87_9BACT</name>
<dbReference type="EMBL" id="CP023777">
    <property type="protein sequence ID" value="ATL47783.1"/>
    <property type="molecule type" value="Genomic_DNA"/>
</dbReference>
<gene>
    <name evidence="1" type="ORF">COR50_11745</name>
</gene>